<keyword evidence="1" id="KW-0175">Coiled coil</keyword>
<evidence type="ECO:0000256" key="3">
    <source>
        <dbReference type="SAM" id="Phobius"/>
    </source>
</evidence>
<feature type="transmembrane region" description="Helical" evidence="3">
    <location>
        <begin position="350"/>
        <end position="370"/>
    </location>
</feature>
<dbReference type="InterPro" id="IPR054132">
    <property type="entry name" value="Consortin_N"/>
</dbReference>
<evidence type="ECO:0000259" key="4">
    <source>
        <dbReference type="Pfam" id="PF22883"/>
    </source>
</evidence>
<organism evidence="5 6">
    <name type="scientific">Mizuhopecten yessoensis</name>
    <name type="common">Japanese scallop</name>
    <name type="synonym">Patinopecten yessoensis</name>
    <dbReference type="NCBI Taxonomy" id="6573"/>
    <lineage>
        <taxon>Eukaryota</taxon>
        <taxon>Metazoa</taxon>
        <taxon>Spiralia</taxon>
        <taxon>Lophotrochozoa</taxon>
        <taxon>Mollusca</taxon>
        <taxon>Bivalvia</taxon>
        <taxon>Autobranchia</taxon>
        <taxon>Pteriomorphia</taxon>
        <taxon>Pectinida</taxon>
        <taxon>Pectinoidea</taxon>
        <taxon>Pectinidae</taxon>
        <taxon>Mizuhopecten</taxon>
    </lineage>
</organism>
<sequence>MAEETITTTEMDLQSLSVDGNNSVEDIQDKDEHKTETTEDSTKCNPDKPEQTKAESSQDVQSSDSGVASSEESSTENGETTVPPDEEKNQETQDQEAIEDDDAEVDLGDLTQLDSNGRNALFEKGLTYDKNGKKNCALKCYLASVKSLQPDSHFPLLPQCLRNIADIFYRKDELNRAVHFIQAEKMYYETVLIDNTEIQARLDEAEKIKENGEKVDQNMDSVRAEEYEHLAKLCLDKNQPQLALEYAGKATKIRQQLLGDSHPVTVQSLDFFTSVYAKVGQEQYQESMKKLSSPEGDENSEQNNDPASPVSILRKRKTGEKEEKKVRFHESQVQNHEQDHASDEMLAKKVLWALLLICCVLMVVLASYLYCKLNPHSITCGSIRTNFYYTYMRIKYYYYHYSSNGEGAKYT</sequence>
<feature type="compositionally biased region" description="Acidic residues" evidence="2">
    <location>
        <begin position="93"/>
        <end position="102"/>
    </location>
</feature>
<evidence type="ECO:0000313" key="6">
    <source>
        <dbReference type="Proteomes" id="UP000242188"/>
    </source>
</evidence>
<evidence type="ECO:0000313" key="5">
    <source>
        <dbReference type="EMBL" id="OWF53407.1"/>
    </source>
</evidence>
<dbReference type="GO" id="GO:0042998">
    <property type="term" value="P:positive regulation of Golgi to plasma membrane protein transport"/>
    <property type="evidence" value="ECO:0007669"/>
    <property type="project" value="TreeGrafter"/>
</dbReference>
<comment type="caution">
    <text evidence="5">The sequence shown here is derived from an EMBL/GenBank/DDBJ whole genome shotgun (WGS) entry which is preliminary data.</text>
</comment>
<keyword evidence="3" id="KW-0472">Membrane</keyword>
<evidence type="ECO:0000256" key="1">
    <source>
        <dbReference type="SAM" id="Coils"/>
    </source>
</evidence>
<reference evidence="5 6" key="1">
    <citation type="journal article" date="2017" name="Nat. Ecol. Evol.">
        <title>Scallop genome provides insights into evolution of bilaterian karyotype and development.</title>
        <authorList>
            <person name="Wang S."/>
            <person name="Zhang J."/>
            <person name="Jiao W."/>
            <person name="Li J."/>
            <person name="Xun X."/>
            <person name="Sun Y."/>
            <person name="Guo X."/>
            <person name="Huan P."/>
            <person name="Dong B."/>
            <person name="Zhang L."/>
            <person name="Hu X."/>
            <person name="Sun X."/>
            <person name="Wang J."/>
            <person name="Zhao C."/>
            <person name="Wang Y."/>
            <person name="Wang D."/>
            <person name="Huang X."/>
            <person name="Wang R."/>
            <person name="Lv J."/>
            <person name="Li Y."/>
            <person name="Zhang Z."/>
            <person name="Liu B."/>
            <person name="Lu W."/>
            <person name="Hui Y."/>
            <person name="Liang J."/>
            <person name="Zhou Z."/>
            <person name="Hou R."/>
            <person name="Li X."/>
            <person name="Liu Y."/>
            <person name="Li H."/>
            <person name="Ning X."/>
            <person name="Lin Y."/>
            <person name="Zhao L."/>
            <person name="Xing Q."/>
            <person name="Dou J."/>
            <person name="Li Y."/>
            <person name="Mao J."/>
            <person name="Guo H."/>
            <person name="Dou H."/>
            <person name="Li T."/>
            <person name="Mu C."/>
            <person name="Jiang W."/>
            <person name="Fu Q."/>
            <person name="Fu X."/>
            <person name="Miao Y."/>
            <person name="Liu J."/>
            <person name="Yu Q."/>
            <person name="Li R."/>
            <person name="Liao H."/>
            <person name="Li X."/>
            <person name="Kong Y."/>
            <person name="Jiang Z."/>
            <person name="Chourrout D."/>
            <person name="Li R."/>
            <person name="Bao Z."/>
        </authorList>
    </citation>
    <scope>NUCLEOTIDE SEQUENCE [LARGE SCALE GENOMIC DNA]</scope>
    <source>
        <strain evidence="5 6">PY_sf001</strain>
    </source>
</reference>
<feature type="coiled-coil region" evidence="1">
    <location>
        <begin position="195"/>
        <end position="225"/>
    </location>
</feature>
<feature type="compositionally biased region" description="Basic and acidic residues" evidence="2">
    <location>
        <begin position="319"/>
        <end position="339"/>
    </location>
</feature>
<dbReference type="AlphaFoldDB" id="A0A210QXC6"/>
<dbReference type="InterPro" id="IPR011990">
    <property type="entry name" value="TPR-like_helical_dom_sf"/>
</dbReference>
<feature type="region of interest" description="Disordered" evidence="2">
    <location>
        <begin position="286"/>
        <end position="339"/>
    </location>
</feature>
<evidence type="ECO:0000256" key="2">
    <source>
        <dbReference type="SAM" id="MobiDB-lite"/>
    </source>
</evidence>
<dbReference type="Proteomes" id="UP000242188">
    <property type="component" value="Unassembled WGS sequence"/>
</dbReference>
<dbReference type="GO" id="GO:0005886">
    <property type="term" value="C:plasma membrane"/>
    <property type="evidence" value="ECO:0007669"/>
    <property type="project" value="TreeGrafter"/>
</dbReference>
<dbReference type="GO" id="GO:0005802">
    <property type="term" value="C:trans-Golgi network"/>
    <property type="evidence" value="ECO:0007669"/>
    <property type="project" value="InterPro"/>
</dbReference>
<dbReference type="Gene3D" id="1.25.40.10">
    <property type="entry name" value="Tetratricopeptide repeat domain"/>
    <property type="match status" value="1"/>
</dbReference>
<feature type="domain" description="Consortin N-terminal" evidence="4">
    <location>
        <begin position="154"/>
        <end position="202"/>
    </location>
</feature>
<keyword evidence="6" id="KW-1185">Reference proteome</keyword>
<keyword evidence="3" id="KW-1133">Transmembrane helix</keyword>
<gene>
    <name evidence="5" type="ORF">KP79_PYT10505</name>
</gene>
<dbReference type="GO" id="GO:0030133">
    <property type="term" value="C:transport vesicle"/>
    <property type="evidence" value="ECO:0007669"/>
    <property type="project" value="TreeGrafter"/>
</dbReference>
<keyword evidence="3" id="KW-0812">Transmembrane</keyword>
<dbReference type="InterPro" id="IPR042318">
    <property type="entry name" value="Consortin"/>
</dbReference>
<dbReference type="EMBL" id="NEDP02001349">
    <property type="protein sequence ID" value="OWF53407.1"/>
    <property type="molecule type" value="Genomic_DNA"/>
</dbReference>
<protein>
    <recommendedName>
        <fullName evidence="4">Consortin N-terminal domain-containing protein</fullName>
    </recommendedName>
</protein>
<name>A0A210QXC6_MIZYE</name>
<proteinExistence type="predicted"/>
<dbReference type="Pfam" id="PF22883">
    <property type="entry name" value="Consortin_N"/>
    <property type="match status" value="1"/>
</dbReference>
<dbReference type="SUPFAM" id="SSF48452">
    <property type="entry name" value="TPR-like"/>
    <property type="match status" value="1"/>
</dbReference>
<feature type="compositionally biased region" description="Low complexity" evidence="2">
    <location>
        <begin position="54"/>
        <end position="81"/>
    </location>
</feature>
<dbReference type="GO" id="GO:0071253">
    <property type="term" value="F:connexin binding"/>
    <property type="evidence" value="ECO:0007669"/>
    <property type="project" value="InterPro"/>
</dbReference>
<feature type="compositionally biased region" description="Polar residues" evidence="2">
    <location>
        <begin position="1"/>
        <end position="25"/>
    </location>
</feature>
<accession>A0A210QXC6</accession>
<feature type="compositionally biased region" description="Basic and acidic residues" evidence="2">
    <location>
        <begin position="30"/>
        <end position="53"/>
    </location>
</feature>
<feature type="region of interest" description="Disordered" evidence="2">
    <location>
        <begin position="1"/>
        <end position="102"/>
    </location>
</feature>
<dbReference type="OrthoDB" id="9946233at2759"/>
<dbReference type="PANTHER" id="PTHR28581:SF2">
    <property type="entry name" value="NUTRITIONALLY-REGULATED ADIPOSE AND CARDIAC ENRICHED PROTEIN HOMOLOG ISOFORM X1"/>
    <property type="match status" value="1"/>
</dbReference>
<dbReference type="PANTHER" id="PTHR28581">
    <property type="entry name" value="CONSORTIN"/>
    <property type="match status" value="1"/>
</dbReference>